<comment type="caution">
    <text evidence="5">The sequence shown here is derived from an EMBL/GenBank/DDBJ whole genome shotgun (WGS) entry which is preliminary data.</text>
</comment>
<accession>A0A3E2B199</accession>
<feature type="domain" description="Aromatic amino acid beta-eliminating lyase/threonine aldolase" evidence="4">
    <location>
        <begin position="24"/>
        <end position="290"/>
    </location>
</feature>
<evidence type="ECO:0000313" key="6">
    <source>
        <dbReference type="Proteomes" id="UP000260649"/>
    </source>
</evidence>
<keyword evidence="6" id="KW-1185">Reference proteome</keyword>
<dbReference type="AlphaFoldDB" id="A0A3E2B199"/>
<proteinExistence type="inferred from homology"/>
<keyword evidence="3" id="KW-0663">Pyridoxal phosphate</keyword>
<dbReference type="EMBL" id="QQRQ01000030">
    <property type="protein sequence ID" value="RFT05759.1"/>
    <property type="molecule type" value="Genomic_DNA"/>
</dbReference>
<dbReference type="Proteomes" id="UP000260649">
    <property type="component" value="Unassembled WGS sequence"/>
</dbReference>
<name>A0A3E2B199_9FIRM</name>
<dbReference type="Gene3D" id="3.90.1150.10">
    <property type="entry name" value="Aspartate Aminotransferase, domain 1"/>
    <property type="match status" value="1"/>
</dbReference>
<dbReference type="PANTHER" id="PTHR48097">
    <property type="entry name" value="L-THREONINE ALDOLASE-RELATED"/>
    <property type="match status" value="1"/>
</dbReference>
<dbReference type="InterPro" id="IPR015422">
    <property type="entry name" value="PyrdxlP-dep_Trfase_small"/>
</dbReference>
<dbReference type="GO" id="GO:0006520">
    <property type="term" value="P:amino acid metabolic process"/>
    <property type="evidence" value="ECO:0007669"/>
    <property type="project" value="InterPro"/>
</dbReference>
<dbReference type="OrthoDB" id="9774495at2"/>
<reference evidence="5 6" key="1">
    <citation type="submission" date="2018-07" db="EMBL/GenBank/DDBJ databases">
        <title>GABA Modulating Bacteria of the Human Gut Microbiota.</title>
        <authorList>
            <person name="Strandwitz P."/>
            <person name="Kim K.H."/>
            <person name="Terekhova D."/>
            <person name="Liu J.K."/>
            <person name="Sharma A."/>
            <person name="Levering J."/>
            <person name="Mcdonald D."/>
            <person name="Dietrich D."/>
            <person name="Ramadhar T.R."/>
            <person name="Lekbua A."/>
            <person name="Mroue N."/>
            <person name="Liston C."/>
            <person name="Stewart E.J."/>
            <person name="Dubin M.J."/>
            <person name="Zengler K."/>
            <person name="Knight R."/>
            <person name="Gilbert J.A."/>
            <person name="Clardy J."/>
            <person name="Lewis K."/>
        </authorList>
    </citation>
    <scope>NUCLEOTIDE SEQUENCE [LARGE SCALE GENOMIC DNA]</scope>
    <source>
        <strain evidence="5 6">KLE1738</strain>
    </source>
</reference>
<comment type="cofactor">
    <cofactor evidence="1">
        <name>pyridoxal 5'-phosphate</name>
        <dbReference type="ChEBI" id="CHEBI:597326"/>
    </cofactor>
</comment>
<dbReference type="GO" id="GO:0016829">
    <property type="term" value="F:lyase activity"/>
    <property type="evidence" value="ECO:0007669"/>
    <property type="project" value="InterPro"/>
</dbReference>
<gene>
    <name evidence="5" type="ORF">DV520_11010</name>
</gene>
<evidence type="ECO:0000256" key="2">
    <source>
        <dbReference type="ARBA" id="ARBA00006966"/>
    </source>
</evidence>
<evidence type="ECO:0000313" key="5">
    <source>
        <dbReference type="EMBL" id="RFT05759.1"/>
    </source>
</evidence>
<organism evidence="5 6">
    <name type="scientific">Evtepia gabavorous</name>
    <dbReference type="NCBI Taxonomy" id="2211183"/>
    <lineage>
        <taxon>Bacteria</taxon>
        <taxon>Bacillati</taxon>
        <taxon>Bacillota</taxon>
        <taxon>Clostridia</taxon>
        <taxon>Eubacteriales</taxon>
        <taxon>Evtepia</taxon>
    </lineage>
</organism>
<dbReference type="RefSeq" id="WP_021919229.1">
    <property type="nucleotide sequence ID" value="NZ_CAKXKJ010000018.1"/>
</dbReference>
<dbReference type="Gene3D" id="3.40.640.10">
    <property type="entry name" value="Type I PLP-dependent aspartate aminotransferase-like (Major domain)"/>
    <property type="match status" value="1"/>
</dbReference>
<dbReference type="InterPro" id="IPR001597">
    <property type="entry name" value="ArAA_b-elim_lyase/Thr_aldolase"/>
</dbReference>
<evidence type="ECO:0000256" key="3">
    <source>
        <dbReference type="ARBA" id="ARBA00022898"/>
    </source>
</evidence>
<comment type="similarity">
    <text evidence="2">Belongs to the threonine aldolase family.</text>
</comment>
<dbReference type="GeneID" id="97996264"/>
<dbReference type="SUPFAM" id="SSF53383">
    <property type="entry name" value="PLP-dependent transferases"/>
    <property type="match status" value="1"/>
</dbReference>
<dbReference type="PANTHER" id="PTHR48097:SF5">
    <property type="entry name" value="LOW SPECIFICITY L-THREONINE ALDOLASE"/>
    <property type="match status" value="1"/>
</dbReference>
<sequence>MIRLECDYAEGAHERVLRRLFETNLEQTPGYGEDLYCARAREYIQQLCQREGIDVHFLVGGTQTNTTVIAAALRPHQGVIAATSGHINVHETGAIEATGHKVLAVPSADGKLTGREVRRVYESHWQDATREHMVQPGMVYLSQPTENGTLYSLAELTDLWETCQDCGLFLFVDGARLGYGLMSEACDMTLPDLARRCDGFSIGGTKQGLLFGEALVLSHPALRRDFRYHIKQHGGLLAKGRLLGVQFCAILEDGLYFELARHADRLAMELRRAFETRGYEMLFDSYTNQQYPILPDGLLAQLEEEFALTVWSKVDGGHTAVRVCTSWATEPQAVQALIRALDRWEET</sequence>
<dbReference type="Pfam" id="PF01212">
    <property type="entry name" value="Beta_elim_lyase"/>
    <property type="match status" value="1"/>
</dbReference>
<evidence type="ECO:0000256" key="1">
    <source>
        <dbReference type="ARBA" id="ARBA00001933"/>
    </source>
</evidence>
<dbReference type="InterPro" id="IPR015424">
    <property type="entry name" value="PyrdxlP-dep_Trfase"/>
</dbReference>
<evidence type="ECO:0000259" key="4">
    <source>
        <dbReference type="Pfam" id="PF01212"/>
    </source>
</evidence>
<protein>
    <submittedName>
        <fullName evidence="5">Low specificity L-threonine aldolase</fullName>
    </submittedName>
</protein>
<dbReference type="InterPro" id="IPR015421">
    <property type="entry name" value="PyrdxlP-dep_Trfase_major"/>
</dbReference>